<feature type="domain" description="C2H2-type" evidence="17">
    <location>
        <begin position="1390"/>
        <end position="1421"/>
    </location>
</feature>
<feature type="region of interest" description="Disordered" evidence="16">
    <location>
        <begin position="1207"/>
        <end position="1236"/>
    </location>
</feature>
<keyword evidence="5" id="KW-0862">Zinc</keyword>
<comment type="catalytic activity">
    <reaction evidence="13">
        <text>N(6),N(6)-dimethyl-L-lysyl(27)-[histone H3] + 2-oxoglutarate + O2 = N(6)-methyl-L-lysyl(27)-[histone H3] + formaldehyde + succinate + CO2</text>
        <dbReference type="Rhea" id="RHEA:60232"/>
        <dbReference type="Rhea" id="RHEA-COMP:15539"/>
        <dbReference type="Rhea" id="RHEA-COMP:15544"/>
        <dbReference type="ChEBI" id="CHEBI:15379"/>
        <dbReference type="ChEBI" id="CHEBI:16526"/>
        <dbReference type="ChEBI" id="CHEBI:16810"/>
        <dbReference type="ChEBI" id="CHEBI:16842"/>
        <dbReference type="ChEBI" id="CHEBI:30031"/>
        <dbReference type="ChEBI" id="CHEBI:61929"/>
        <dbReference type="ChEBI" id="CHEBI:61976"/>
    </reaction>
    <physiologicalReaction direction="left-to-right" evidence="13">
        <dbReference type="Rhea" id="RHEA:60233"/>
    </physiologicalReaction>
</comment>
<evidence type="ECO:0000256" key="15">
    <source>
        <dbReference type="PROSITE-ProRule" id="PRU00042"/>
    </source>
</evidence>
<dbReference type="PROSITE" id="PS00028">
    <property type="entry name" value="ZINC_FINGER_C2H2_1"/>
    <property type="match status" value="3"/>
</dbReference>
<dbReference type="Pfam" id="PF02375">
    <property type="entry name" value="JmjN"/>
    <property type="match status" value="1"/>
</dbReference>
<dbReference type="GO" id="GO:0000785">
    <property type="term" value="C:chromatin"/>
    <property type="evidence" value="ECO:0007669"/>
    <property type="project" value="TreeGrafter"/>
</dbReference>
<dbReference type="PROSITE" id="PS51184">
    <property type="entry name" value="JMJC"/>
    <property type="match status" value="1"/>
</dbReference>
<feature type="compositionally biased region" description="Polar residues" evidence="16">
    <location>
        <begin position="1289"/>
        <end position="1298"/>
    </location>
</feature>
<keyword evidence="9" id="KW-0408">Iron</keyword>
<dbReference type="Proteomes" id="UP000594263">
    <property type="component" value="Unplaced"/>
</dbReference>
<dbReference type="GO" id="GO:0040029">
    <property type="term" value="P:epigenetic regulation of gene expression"/>
    <property type="evidence" value="ECO:0007669"/>
    <property type="project" value="EnsemblPlants"/>
</dbReference>
<dbReference type="SMART" id="SM00545">
    <property type="entry name" value="JmjN"/>
    <property type="match status" value="1"/>
</dbReference>
<evidence type="ECO:0000256" key="13">
    <source>
        <dbReference type="ARBA" id="ARBA00050682"/>
    </source>
</evidence>
<dbReference type="GO" id="GO:0008270">
    <property type="term" value="F:zinc ion binding"/>
    <property type="evidence" value="ECO:0007669"/>
    <property type="project" value="UniProtKB-KW"/>
</dbReference>
<keyword evidence="6" id="KW-0156">Chromatin regulator</keyword>
<proteinExistence type="inferred from homology"/>
<evidence type="ECO:0000256" key="3">
    <source>
        <dbReference type="ARBA" id="ARBA00022737"/>
    </source>
</evidence>
<evidence type="ECO:0000256" key="5">
    <source>
        <dbReference type="ARBA" id="ARBA00022833"/>
    </source>
</evidence>
<dbReference type="PANTHER" id="PTHR10694:SF45">
    <property type="entry name" value="LYSINE-SPECIFIC DEMETHYLASE ELF6"/>
    <property type="match status" value="1"/>
</dbReference>
<dbReference type="GO" id="GO:0009741">
    <property type="term" value="P:response to brassinosteroid"/>
    <property type="evidence" value="ECO:0007669"/>
    <property type="project" value="EnsemblPlants"/>
</dbReference>
<dbReference type="GO" id="GO:0005634">
    <property type="term" value="C:nucleus"/>
    <property type="evidence" value="ECO:0007669"/>
    <property type="project" value="EnsemblPlants"/>
</dbReference>
<feature type="domain" description="JmjN" evidence="18">
    <location>
        <begin position="16"/>
        <end position="57"/>
    </location>
</feature>
<dbReference type="Gramene" id="Kaladp0039s0564.1.v1.1">
    <property type="protein sequence ID" value="Kaladp0039s0564.1.v1.1"/>
    <property type="gene ID" value="Kaladp0039s0564.v1.1"/>
</dbReference>
<dbReference type="GO" id="GO:0034647">
    <property type="term" value="F:histone H3K4me/H3K4me2/H3K4me3 demethylase activity"/>
    <property type="evidence" value="ECO:0007669"/>
    <property type="project" value="TreeGrafter"/>
</dbReference>
<evidence type="ECO:0000256" key="7">
    <source>
        <dbReference type="ARBA" id="ARBA00022964"/>
    </source>
</evidence>
<dbReference type="Pfam" id="PF02373">
    <property type="entry name" value="JmjC"/>
    <property type="match status" value="1"/>
</dbReference>
<keyword evidence="3" id="KW-0677">Repeat</keyword>
<evidence type="ECO:0000256" key="1">
    <source>
        <dbReference type="ARBA" id="ARBA00009711"/>
    </source>
</evidence>
<evidence type="ECO:0000259" key="17">
    <source>
        <dbReference type="PROSITE" id="PS50157"/>
    </source>
</evidence>
<evidence type="ECO:0000256" key="10">
    <source>
        <dbReference type="ARBA" id="ARBA00023015"/>
    </source>
</evidence>
<evidence type="ECO:0000256" key="9">
    <source>
        <dbReference type="ARBA" id="ARBA00023004"/>
    </source>
</evidence>
<dbReference type="InterPro" id="IPR003349">
    <property type="entry name" value="JmjN"/>
</dbReference>
<dbReference type="GO" id="GO:0048579">
    <property type="term" value="P:negative regulation of long-day photoperiodism, flowering"/>
    <property type="evidence" value="ECO:0007669"/>
    <property type="project" value="EnsemblPlants"/>
</dbReference>
<protein>
    <recommendedName>
        <fullName evidence="22">Lysine-specific demethylase ELF6</fullName>
    </recommendedName>
</protein>
<dbReference type="PANTHER" id="PTHR10694">
    <property type="entry name" value="LYSINE-SPECIFIC DEMETHYLASE"/>
    <property type="match status" value="1"/>
</dbReference>
<keyword evidence="12" id="KW-0539">Nucleus</keyword>
<keyword evidence="4 15" id="KW-0863">Zinc-finger</keyword>
<dbReference type="SMART" id="SM00558">
    <property type="entry name" value="JmjC"/>
    <property type="match status" value="1"/>
</dbReference>
<evidence type="ECO:0000256" key="14">
    <source>
        <dbReference type="ARBA" id="ARBA00051751"/>
    </source>
</evidence>
<dbReference type="PROSITE" id="PS51183">
    <property type="entry name" value="JMJN"/>
    <property type="match status" value="1"/>
</dbReference>
<dbReference type="EnsemblPlants" id="Kaladp0039s0564.1.v1.1">
    <property type="protein sequence ID" value="Kaladp0039s0564.1.v1.1"/>
    <property type="gene ID" value="Kaladp0039s0564.v1.1"/>
</dbReference>
<dbReference type="InterPro" id="IPR036236">
    <property type="entry name" value="Znf_C2H2_sf"/>
</dbReference>
<reference evidence="20" key="1">
    <citation type="submission" date="2021-01" db="UniProtKB">
        <authorList>
            <consortium name="EnsemblPlants"/>
        </authorList>
    </citation>
    <scope>IDENTIFICATION</scope>
</reference>
<keyword evidence="2" id="KW-0479">Metal-binding</keyword>
<evidence type="ECO:0000256" key="2">
    <source>
        <dbReference type="ARBA" id="ARBA00022723"/>
    </source>
</evidence>
<evidence type="ECO:0000256" key="16">
    <source>
        <dbReference type="SAM" id="MobiDB-lite"/>
    </source>
</evidence>
<keyword evidence="8" id="KW-0560">Oxidoreductase</keyword>
<dbReference type="GO" id="GO:0071558">
    <property type="term" value="F:histone H3K27me2/H3K27me3 demethylase activity"/>
    <property type="evidence" value="ECO:0007669"/>
    <property type="project" value="EnsemblPlants"/>
</dbReference>
<dbReference type="GO" id="GO:0009826">
    <property type="term" value="P:unidimensional cell growth"/>
    <property type="evidence" value="ECO:0007669"/>
    <property type="project" value="EnsemblPlants"/>
</dbReference>
<feature type="domain" description="C2H2-type" evidence="17">
    <location>
        <begin position="1360"/>
        <end position="1389"/>
    </location>
</feature>
<dbReference type="GO" id="GO:0010219">
    <property type="term" value="P:regulation of vernalization response"/>
    <property type="evidence" value="ECO:0007669"/>
    <property type="project" value="EnsemblPlants"/>
</dbReference>
<dbReference type="Gene3D" id="3.30.160.60">
    <property type="entry name" value="Classic Zinc Finger"/>
    <property type="match status" value="3"/>
</dbReference>
<dbReference type="PROSITE" id="PS50157">
    <property type="entry name" value="ZINC_FINGER_C2H2_2"/>
    <property type="match status" value="3"/>
</dbReference>
<comment type="similarity">
    <text evidence="1">Belongs to the JHDM3 histone demethylase family.</text>
</comment>
<evidence type="ECO:0000256" key="11">
    <source>
        <dbReference type="ARBA" id="ARBA00023163"/>
    </source>
</evidence>
<evidence type="ECO:0000259" key="19">
    <source>
        <dbReference type="PROSITE" id="PS51184"/>
    </source>
</evidence>
<dbReference type="Gene3D" id="2.60.120.650">
    <property type="entry name" value="Cupin"/>
    <property type="match status" value="1"/>
</dbReference>
<dbReference type="FunFam" id="3.30.160.60:FF:000747">
    <property type="entry name" value="Probable lysine-specific demethylase ELF6"/>
    <property type="match status" value="1"/>
</dbReference>
<dbReference type="SUPFAM" id="SSF51197">
    <property type="entry name" value="Clavaminate synthase-like"/>
    <property type="match status" value="1"/>
</dbReference>
<keyword evidence="7" id="KW-0223">Dioxygenase</keyword>
<evidence type="ECO:0000256" key="4">
    <source>
        <dbReference type="ARBA" id="ARBA00022771"/>
    </source>
</evidence>
<feature type="compositionally biased region" description="Basic residues" evidence="16">
    <location>
        <begin position="1216"/>
        <end position="1229"/>
    </location>
</feature>
<evidence type="ECO:0000259" key="18">
    <source>
        <dbReference type="PROSITE" id="PS51183"/>
    </source>
</evidence>
<evidence type="ECO:0008006" key="22">
    <source>
        <dbReference type="Google" id="ProtNLM"/>
    </source>
</evidence>
<dbReference type="InterPro" id="IPR013087">
    <property type="entry name" value="Znf_C2H2_type"/>
</dbReference>
<organism evidence="20 21">
    <name type="scientific">Kalanchoe fedtschenkoi</name>
    <name type="common">Lavender scallops</name>
    <name type="synonym">South American air plant</name>
    <dbReference type="NCBI Taxonomy" id="63787"/>
    <lineage>
        <taxon>Eukaryota</taxon>
        <taxon>Viridiplantae</taxon>
        <taxon>Streptophyta</taxon>
        <taxon>Embryophyta</taxon>
        <taxon>Tracheophyta</taxon>
        <taxon>Spermatophyta</taxon>
        <taxon>Magnoliopsida</taxon>
        <taxon>eudicotyledons</taxon>
        <taxon>Gunneridae</taxon>
        <taxon>Pentapetalae</taxon>
        <taxon>Saxifragales</taxon>
        <taxon>Crassulaceae</taxon>
        <taxon>Kalanchoe</taxon>
    </lineage>
</organism>
<dbReference type="GO" id="GO:0010628">
    <property type="term" value="P:positive regulation of gene expression"/>
    <property type="evidence" value="ECO:0007669"/>
    <property type="project" value="EnsemblPlants"/>
</dbReference>
<comment type="catalytic activity">
    <reaction evidence="14">
        <text>N(6),N(6),N(6)-trimethyl-L-lysyl(27)-[histone H3] + 2-oxoglutarate + O2 = N(6),N(6)-dimethyl-L-lysyl(27)-[histone H3] + formaldehyde + succinate + CO2</text>
        <dbReference type="Rhea" id="RHEA:60228"/>
        <dbReference type="Rhea" id="RHEA-COMP:15535"/>
        <dbReference type="Rhea" id="RHEA-COMP:15539"/>
        <dbReference type="ChEBI" id="CHEBI:15379"/>
        <dbReference type="ChEBI" id="CHEBI:16526"/>
        <dbReference type="ChEBI" id="CHEBI:16810"/>
        <dbReference type="ChEBI" id="CHEBI:16842"/>
        <dbReference type="ChEBI" id="CHEBI:30031"/>
        <dbReference type="ChEBI" id="CHEBI:61961"/>
        <dbReference type="ChEBI" id="CHEBI:61976"/>
    </reaction>
    <physiologicalReaction direction="left-to-right" evidence="14">
        <dbReference type="Rhea" id="RHEA:60229"/>
    </physiologicalReaction>
</comment>
<evidence type="ECO:0000256" key="8">
    <source>
        <dbReference type="ARBA" id="ARBA00023002"/>
    </source>
</evidence>
<dbReference type="SMART" id="SM00355">
    <property type="entry name" value="ZnF_C2H2"/>
    <property type="match status" value="3"/>
</dbReference>
<keyword evidence="10" id="KW-0805">Transcription regulation</keyword>
<evidence type="ECO:0000313" key="20">
    <source>
        <dbReference type="EnsemblPlants" id="Kaladp0039s0564.1.v1.1"/>
    </source>
</evidence>
<keyword evidence="11" id="KW-0804">Transcription</keyword>
<feature type="domain" description="JmjC" evidence="19">
    <location>
        <begin position="281"/>
        <end position="450"/>
    </location>
</feature>
<evidence type="ECO:0000313" key="21">
    <source>
        <dbReference type="Proteomes" id="UP000594263"/>
    </source>
</evidence>
<sequence>MRDVEVPHWLIKLPLAPEFRPTDTEFADPIAYISKIENEARAFGICKIIPPLPRPSKKYVFSNLNRSLLKSPELGSDATAVKSCSGVNEGEVRAVFTTRQQELGHTEKKDKAAIHMGQGAVNKQVWQSGELYTLDQFESKAKAFYRSTLGMVKDISPLAIEALFWKADSENHVYVEYANDVPGSGFGEPSGNGSFQHFHKRRRKRVFRRTTESSRKKYEVCGANESHADIQENNLSSETSNVIVKVNTHVDAPVSSDKTASVYHQDKSDSTTDIEGTAGWKLSNCPWNLQVIARSPGSLTRFMPDDIPGVTSPMVYIGMLFSWFAWHVEDHELHSLNFLHTGSSKTWYSVPGDYAFAFEEVIRTRAYGENVDRLAALMMLGEKTTLLSPEVVVASGIPCCRLVQNPGEFVVTFPRAYHVGFSHGFNCGEAANFGTPQWLKVAKEAAVRRAAMNFLPMLSHQQLLYLLAMSFLTRVPRALLVGARSSRLRDRMKEERELSVKKAFIEDILNEDKLLSVLRGAKSTYRAVLWDPESLPSLSKEPSLLSKMENTAANASDSSNSCVFQSNHNLLDEMRFYTETMKDDYVDDDGFLSDFQVDYGAVACVACGILGFPFMTVVQPSEAASLHLRPLVENKSVAQDISCLDLDVSIDHSVSVLSTPVVSSNMKVNKDQNASHRFFRPRVFCLEHAVQVIELLESKGGAEVLVICHSDFQKIKSQAAAVAGELGSQYNYDMVPLDCASLEDLNLIDLAVDEDREESDEDWSSVLGINLRCCIKMRKNSSSKHVDLALKLFGLPSNITLGSSLSHLKWQHTRSRSKTPVLHDSKQVSKLLSNRIKKEKKIIQYKRRKSKPKSFGSAPVRNTSLDCEENSASVSSDTDIAGINMSELDNSVNINKSPASMTELNQVEGSLVTPCPSLEIMHSDIVDQLEESGSVRCVCVSTSVDVVGVDNGVHDTRYKGETSLNCAVEHSSCADSPVRMEGMSASENNGQIRSTDTTNIKDTIEHEIAIHVDGKNVLTSMEPDLVAGGIPSAANPMLGKTHMDNFTEWEVKDEVCAVIPHNERSNEGSPSLLSQSLTQMSAFEGSSTLLPLASCSTEEYVLVKDTQSSKVADTPGTEENLCSASLDKLRDNSINAEPAYLVSIETSVGDDSSYEVVQIRTLKGVDDKEDPNNCRLTDFNQVSLMSAGDESAAAKYMGASKNLYDVKTGETENNRVKPKPSNRNARKRNRELEKLRDNKNEVADFIRSPCEGLRPRSKIASSSHNIDVRHSYTEEPAIAKKKLKHIPADTSTSTPNKTGKQESKGWHRCDLECCILSFKTKAKLLLHQQNQCHIQGCGKKFSCHRYLIVHQRVHVDDRPLKCSWKGCNMSFKWAWARTEHLRVHTGERPYKCKAEGCGVSFRFISDFSRHRRKTGHGGDTHSPLG</sequence>
<feature type="region of interest" description="Disordered" evidence="16">
    <location>
        <begin position="1278"/>
        <end position="1301"/>
    </location>
</feature>
<dbReference type="GO" id="GO:0048577">
    <property type="term" value="P:negative regulation of short-day photoperiodism, flowering"/>
    <property type="evidence" value="ECO:0007669"/>
    <property type="project" value="EnsemblPlants"/>
</dbReference>
<dbReference type="SUPFAM" id="SSF57667">
    <property type="entry name" value="beta-beta-alpha zinc fingers"/>
    <property type="match status" value="2"/>
</dbReference>
<evidence type="ECO:0000256" key="6">
    <source>
        <dbReference type="ARBA" id="ARBA00022853"/>
    </source>
</evidence>
<name>A0A7N0TKW8_KALFE</name>
<dbReference type="InterPro" id="IPR003347">
    <property type="entry name" value="JmjC_dom"/>
</dbReference>
<evidence type="ECO:0000256" key="12">
    <source>
        <dbReference type="ARBA" id="ARBA00023242"/>
    </source>
</evidence>
<keyword evidence="21" id="KW-1185">Reference proteome</keyword>
<feature type="region of interest" description="Disordered" evidence="16">
    <location>
        <begin position="848"/>
        <end position="868"/>
    </location>
</feature>
<feature type="domain" description="C2H2-type" evidence="17">
    <location>
        <begin position="1330"/>
        <end position="1359"/>
    </location>
</feature>
<dbReference type="OMA" id="DWTSRMG"/>
<accession>A0A7N0TKW8</accession>